<organism evidence="2 3">
    <name type="scientific">Plakobranchus ocellatus</name>
    <dbReference type="NCBI Taxonomy" id="259542"/>
    <lineage>
        <taxon>Eukaryota</taxon>
        <taxon>Metazoa</taxon>
        <taxon>Spiralia</taxon>
        <taxon>Lophotrochozoa</taxon>
        <taxon>Mollusca</taxon>
        <taxon>Gastropoda</taxon>
        <taxon>Heterobranchia</taxon>
        <taxon>Euthyneura</taxon>
        <taxon>Panpulmonata</taxon>
        <taxon>Sacoglossa</taxon>
        <taxon>Placobranchoidea</taxon>
        <taxon>Plakobranchidae</taxon>
        <taxon>Plakobranchus</taxon>
    </lineage>
</organism>
<proteinExistence type="predicted"/>
<keyword evidence="1" id="KW-0732">Signal</keyword>
<evidence type="ECO:0000256" key="1">
    <source>
        <dbReference type="SAM" id="SignalP"/>
    </source>
</evidence>
<accession>A0AAV4BXK8</accession>
<sequence length="168" mass="18967">MERAQKTLVLFALLGVLPCLVNSLFFNPTIVGDSLKEMEILRKYPGLFKTSQEIKTYENALASSNINGFFFATYMNRKFHGCCATSTSFSPLTTAYDIGNNSVSLWQFSSKKQYVSEDFTSQLPGCYSCRCRKVDRWFSALVKGPNGRYSIELVRAPLDARCIRGYSN</sequence>
<dbReference type="InterPro" id="IPR029034">
    <property type="entry name" value="Cystine-knot_cytokine"/>
</dbReference>
<comment type="caution">
    <text evidence="2">The sequence shown here is derived from an EMBL/GenBank/DDBJ whole genome shotgun (WGS) entry which is preliminary data.</text>
</comment>
<protein>
    <submittedName>
        <fullName evidence="2">Uncharacterized protein</fullName>
    </submittedName>
</protein>
<name>A0AAV4BXK8_9GAST</name>
<dbReference type="EMBL" id="BLXT01005539">
    <property type="protein sequence ID" value="GFO23851.1"/>
    <property type="molecule type" value="Genomic_DNA"/>
</dbReference>
<feature type="signal peptide" evidence="1">
    <location>
        <begin position="1"/>
        <end position="23"/>
    </location>
</feature>
<dbReference type="Proteomes" id="UP000735302">
    <property type="component" value="Unassembled WGS sequence"/>
</dbReference>
<dbReference type="SUPFAM" id="SSF57501">
    <property type="entry name" value="Cystine-knot cytokines"/>
    <property type="match status" value="1"/>
</dbReference>
<feature type="chain" id="PRO_5043495294" evidence="1">
    <location>
        <begin position="24"/>
        <end position="168"/>
    </location>
</feature>
<dbReference type="AlphaFoldDB" id="A0AAV4BXK8"/>
<gene>
    <name evidence="2" type="ORF">PoB_005035600</name>
</gene>
<reference evidence="2 3" key="1">
    <citation type="journal article" date="2021" name="Elife">
        <title>Chloroplast acquisition without the gene transfer in kleptoplastic sea slugs, Plakobranchus ocellatus.</title>
        <authorList>
            <person name="Maeda T."/>
            <person name="Takahashi S."/>
            <person name="Yoshida T."/>
            <person name="Shimamura S."/>
            <person name="Takaki Y."/>
            <person name="Nagai Y."/>
            <person name="Toyoda A."/>
            <person name="Suzuki Y."/>
            <person name="Arimoto A."/>
            <person name="Ishii H."/>
            <person name="Satoh N."/>
            <person name="Nishiyama T."/>
            <person name="Hasebe M."/>
            <person name="Maruyama T."/>
            <person name="Minagawa J."/>
            <person name="Obokata J."/>
            <person name="Shigenobu S."/>
        </authorList>
    </citation>
    <scope>NUCLEOTIDE SEQUENCE [LARGE SCALE GENOMIC DNA]</scope>
</reference>
<evidence type="ECO:0000313" key="3">
    <source>
        <dbReference type="Proteomes" id="UP000735302"/>
    </source>
</evidence>
<keyword evidence="3" id="KW-1185">Reference proteome</keyword>
<evidence type="ECO:0000313" key="2">
    <source>
        <dbReference type="EMBL" id="GFO23851.1"/>
    </source>
</evidence>